<comment type="caution">
    <text evidence="3">The sequence shown here is derived from an EMBL/GenBank/DDBJ whole genome shotgun (WGS) entry which is preliminary data.</text>
</comment>
<dbReference type="EMBL" id="STGT01000003">
    <property type="protein sequence ID" value="THV13717.1"/>
    <property type="molecule type" value="Genomic_DNA"/>
</dbReference>
<accession>A0ABY2QTE4</accession>
<evidence type="ECO:0000256" key="1">
    <source>
        <dbReference type="SAM" id="Coils"/>
    </source>
</evidence>
<protein>
    <submittedName>
        <fullName evidence="3">Uncharacterized protein</fullName>
    </submittedName>
</protein>
<keyword evidence="2" id="KW-0812">Transmembrane</keyword>
<evidence type="ECO:0000313" key="4">
    <source>
        <dbReference type="Proteomes" id="UP000309667"/>
    </source>
</evidence>
<feature type="coiled-coil region" evidence="1">
    <location>
        <begin position="58"/>
        <end position="92"/>
    </location>
</feature>
<keyword evidence="1" id="KW-0175">Coiled coil</keyword>
<evidence type="ECO:0000256" key="2">
    <source>
        <dbReference type="SAM" id="Phobius"/>
    </source>
</evidence>
<organism evidence="3 4">
    <name type="scientific">Rhizobium rhizophilum</name>
    <dbReference type="NCBI Taxonomy" id="1850373"/>
    <lineage>
        <taxon>Bacteria</taxon>
        <taxon>Pseudomonadati</taxon>
        <taxon>Pseudomonadota</taxon>
        <taxon>Alphaproteobacteria</taxon>
        <taxon>Hyphomicrobiales</taxon>
        <taxon>Rhizobiaceae</taxon>
        <taxon>Rhizobium/Agrobacterium group</taxon>
        <taxon>Rhizobium</taxon>
    </lineage>
</organism>
<keyword evidence="4" id="KW-1185">Reference proteome</keyword>
<sequence length="110" mass="12197">MEQQIANLPPMALISFGVVLAVIFAVRHLGLMQGQKSSPVNSPATAQVAAVVVDPTALNRASLALEAHTEALRELTEEVHDGNRSLKLLAQETDRIREELRIHREIRRDR</sequence>
<proteinExistence type="predicted"/>
<gene>
    <name evidence="3" type="ORF">E9677_12455</name>
</gene>
<dbReference type="RefSeq" id="WP_136558425.1">
    <property type="nucleotide sequence ID" value="NZ_STGT01000003.1"/>
</dbReference>
<name>A0ABY2QTE4_9HYPH</name>
<keyword evidence="2" id="KW-1133">Transmembrane helix</keyword>
<evidence type="ECO:0000313" key="3">
    <source>
        <dbReference type="EMBL" id="THV13717.1"/>
    </source>
</evidence>
<dbReference type="Proteomes" id="UP000309667">
    <property type="component" value="Unassembled WGS sequence"/>
</dbReference>
<feature type="transmembrane region" description="Helical" evidence="2">
    <location>
        <begin position="6"/>
        <end position="26"/>
    </location>
</feature>
<keyword evidence="2" id="KW-0472">Membrane</keyword>
<reference evidence="3 4" key="1">
    <citation type="submission" date="2019-04" db="EMBL/GenBank/DDBJ databases">
        <title>Genome sequence of strain 7209-2.</title>
        <authorList>
            <person name="Gao J."/>
            <person name="Sun J."/>
        </authorList>
    </citation>
    <scope>NUCLEOTIDE SEQUENCE [LARGE SCALE GENOMIC DNA]</scope>
    <source>
        <strain evidence="3 4">7209-2</strain>
    </source>
</reference>